<keyword evidence="5 9" id="KW-1133">Transmembrane helix</keyword>
<keyword evidence="6 9" id="KW-0472">Membrane</keyword>
<evidence type="ECO:0000313" key="12">
    <source>
        <dbReference type="Proteomes" id="UP000441404"/>
    </source>
</evidence>
<evidence type="ECO:0000313" key="13">
    <source>
        <dbReference type="Proteomes" id="UP000489190"/>
    </source>
</evidence>
<dbReference type="GO" id="GO:0015031">
    <property type="term" value="P:protein transport"/>
    <property type="evidence" value="ECO:0007669"/>
    <property type="project" value="UniProtKB-KW"/>
</dbReference>
<reference evidence="12 13" key="1">
    <citation type="submission" date="2019-10" db="EMBL/GenBank/DDBJ databases">
        <title>Evaluation of single-gene subtyping targets for Pseudomonas.</title>
        <authorList>
            <person name="Reichler S.J."/>
            <person name="Orsi R.H."/>
            <person name="Wiedmann M."/>
            <person name="Martin N.H."/>
            <person name="Murphy S.I."/>
        </authorList>
    </citation>
    <scope>NUCLEOTIDE SEQUENCE [LARGE SCALE GENOMIC DNA]</scope>
    <source>
        <strain evidence="11 13">FSL R10-3254</strain>
        <strain evidence="10 12">FSL R10-3257</strain>
    </source>
</reference>
<evidence type="ECO:0000256" key="2">
    <source>
        <dbReference type="ARBA" id="ARBA00005811"/>
    </source>
</evidence>
<feature type="region of interest" description="Disordered" evidence="8">
    <location>
        <begin position="53"/>
        <end position="72"/>
    </location>
</feature>
<dbReference type="AlphaFoldDB" id="A0A6A7YSL4"/>
<dbReference type="EMBL" id="WIWJ01000002">
    <property type="protein sequence ID" value="MQT45403.1"/>
    <property type="molecule type" value="Genomic_DNA"/>
</dbReference>
<sequence>MAGGLSGGDDLEEDGFNPEINTTPLVDVMLVLLVIFIITVPAIQHSVKIDLPKAAAQQDNKPPPSVDLALDNDGHLHWEDRDISDSDLPALIAEAAARQPVPELHLRAERNTPYEKVVQVMAAAQSGGLDKIGFVTQAVTP</sequence>
<comment type="similarity">
    <text evidence="2 7">Belongs to the ExbD/TolR family.</text>
</comment>
<evidence type="ECO:0000256" key="3">
    <source>
        <dbReference type="ARBA" id="ARBA00022475"/>
    </source>
</evidence>
<dbReference type="Gene3D" id="3.30.420.270">
    <property type="match status" value="1"/>
</dbReference>
<keyword evidence="7" id="KW-0813">Transport</keyword>
<evidence type="ECO:0000256" key="7">
    <source>
        <dbReference type="RuleBase" id="RU003879"/>
    </source>
</evidence>
<evidence type="ECO:0000313" key="10">
    <source>
        <dbReference type="EMBL" id="MQT45403.1"/>
    </source>
</evidence>
<evidence type="ECO:0000256" key="9">
    <source>
        <dbReference type="SAM" id="Phobius"/>
    </source>
</evidence>
<gene>
    <name evidence="11" type="ORF">GHO39_20065</name>
    <name evidence="10" type="ORF">GHO40_01435</name>
</gene>
<keyword evidence="4 7" id="KW-0812">Transmembrane</keyword>
<dbReference type="Proteomes" id="UP000489190">
    <property type="component" value="Unassembled WGS sequence"/>
</dbReference>
<comment type="caution">
    <text evidence="11">The sequence shown here is derived from an EMBL/GenBank/DDBJ whole genome shotgun (WGS) entry which is preliminary data.</text>
</comment>
<keyword evidence="3" id="KW-1003">Cell membrane</keyword>
<feature type="transmembrane region" description="Helical" evidence="9">
    <location>
        <begin position="25"/>
        <end position="43"/>
    </location>
</feature>
<dbReference type="PANTHER" id="PTHR30558">
    <property type="entry name" value="EXBD MEMBRANE COMPONENT OF PMF-DRIVEN MACROMOLECULE IMPORT SYSTEM"/>
    <property type="match status" value="1"/>
</dbReference>
<evidence type="ECO:0000256" key="6">
    <source>
        <dbReference type="ARBA" id="ARBA00023136"/>
    </source>
</evidence>
<dbReference type="Proteomes" id="UP000441404">
    <property type="component" value="Unassembled WGS sequence"/>
</dbReference>
<organism evidence="11 13">
    <name type="scientific">Pseudomonas helleri</name>
    <dbReference type="NCBI Taxonomy" id="1608996"/>
    <lineage>
        <taxon>Bacteria</taxon>
        <taxon>Pseudomonadati</taxon>
        <taxon>Pseudomonadota</taxon>
        <taxon>Gammaproteobacteria</taxon>
        <taxon>Pseudomonadales</taxon>
        <taxon>Pseudomonadaceae</taxon>
        <taxon>Pseudomonas</taxon>
    </lineage>
</organism>
<proteinExistence type="inferred from homology"/>
<evidence type="ECO:0000256" key="5">
    <source>
        <dbReference type="ARBA" id="ARBA00022989"/>
    </source>
</evidence>
<keyword evidence="7" id="KW-0653">Protein transport</keyword>
<dbReference type="GO" id="GO:0022857">
    <property type="term" value="F:transmembrane transporter activity"/>
    <property type="evidence" value="ECO:0007669"/>
    <property type="project" value="InterPro"/>
</dbReference>
<protein>
    <submittedName>
        <fullName evidence="11">Biopolymer transporter ExbD</fullName>
    </submittedName>
</protein>
<dbReference type="Pfam" id="PF02472">
    <property type="entry name" value="ExbD"/>
    <property type="match status" value="1"/>
</dbReference>
<dbReference type="GO" id="GO:0005886">
    <property type="term" value="C:plasma membrane"/>
    <property type="evidence" value="ECO:0007669"/>
    <property type="project" value="UniProtKB-SubCell"/>
</dbReference>
<dbReference type="EMBL" id="WIWI01000061">
    <property type="protein sequence ID" value="MQT91413.1"/>
    <property type="molecule type" value="Genomic_DNA"/>
</dbReference>
<comment type="subcellular location">
    <subcellularLocation>
        <location evidence="1">Cell membrane</location>
        <topology evidence="1">Single-pass membrane protein</topology>
    </subcellularLocation>
    <subcellularLocation>
        <location evidence="7">Cell membrane</location>
        <topology evidence="7">Single-pass type II membrane protein</topology>
    </subcellularLocation>
</comment>
<accession>A0A6A7YSL4</accession>
<name>A0A6A7YSL4_9PSED</name>
<evidence type="ECO:0000256" key="4">
    <source>
        <dbReference type="ARBA" id="ARBA00022692"/>
    </source>
</evidence>
<evidence type="ECO:0000256" key="8">
    <source>
        <dbReference type="SAM" id="MobiDB-lite"/>
    </source>
</evidence>
<dbReference type="RefSeq" id="WP_153330135.1">
    <property type="nucleotide sequence ID" value="NZ_WIWI01000061.1"/>
</dbReference>
<dbReference type="InterPro" id="IPR003400">
    <property type="entry name" value="ExbD"/>
</dbReference>
<dbReference type="PANTHER" id="PTHR30558:SF7">
    <property type="entry name" value="TOL-PAL SYSTEM PROTEIN TOLR"/>
    <property type="match status" value="1"/>
</dbReference>
<evidence type="ECO:0000313" key="11">
    <source>
        <dbReference type="EMBL" id="MQT91413.1"/>
    </source>
</evidence>
<evidence type="ECO:0000256" key="1">
    <source>
        <dbReference type="ARBA" id="ARBA00004162"/>
    </source>
</evidence>